<evidence type="ECO:0000256" key="1">
    <source>
        <dbReference type="ARBA" id="ARBA00004167"/>
    </source>
</evidence>
<dbReference type="InterPro" id="IPR000719">
    <property type="entry name" value="Prot_kinase_dom"/>
</dbReference>
<name>A0AAV0JKT2_9ROSI</name>
<feature type="signal peptide" evidence="21">
    <location>
        <begin position="1"/>
        <end position="31"/>
    </location>
</feature>
<evidence type="ECO:0000256" key="19">
    <source>
        <dbReference type="SAM" id="MobiDB-lite"/>
    </source>
</evidence>
<dbReference type="PANTHER" id="PTHR48007:SF19">
    <property type="entry name" value="POLLEN RECEPTOR-LIKE KINASE 5"/>
    <property type="match status" value="1"/>
</dbReference>
<keyword evidence="9" id="KW-0677">Repeat</keyword>
<keyword evidence="7 20" id="KW-0812">Transmembrane</keyword>
<keyword evidence="10" id="KW-0547">Nucleotide-binding</keyword>
<feature type="domain" description="Protein kinase" evidence="22">
    <location>
        <begin position="372"/>
        <end position="645"/>
    </location>
</feature>
<evidence type="ECO:0000256" key="20">
    <source>
        <dbReference type="SAM" id="Phobius"/>
    </source>
</evidence>
<dbReference type="GO" id="GO:0004674">
    <property type="term" value="F:protein serine/threonine kinase activity"/>
    <property type="evidence" value="ECO:0007669"/>
    <property type="project" value="UniProtKB-EC"/>
</dbReference>
<dbReference type="FunFam" id="1.10.510.10:FF:000480">
    <property type="entry name" value="Pollen receptor-like kinase 1"/>
    <property type="match status" value="1"/>
</dbReference>
<comment type="catalytic activity">
    <reaction evidence="18">
        <text>L-seryl-[protein] + ATP = O-phospho-L-seryl-[protein] + ADP + H(+)</text>
        <dbReference type="Rhea" id="RHEA:17989"/>
        <dbReference type="Rhea" id="RHEA-COMP:9863"/>
        <dbReference type="Rhea" id="RHEA-COMP:11604"/>
        <dbReference type="ChEBI" id="CHEBI:15378"/>
        <dbReference type="ChEBI" id="CHEBI:29999"/>
        <dbReference type="ChEBI" id="CHEBI:30616"/>
        <dbReference type="ChEBI" id="CHEBI:83421"/>
        <dbReference type="ChEBI" id="CHEBI:456216"/>
        <dbReference type="EC" id="2.7.11.1"/>
    </reaction>
</comment>
<evidence type="ECO:0000256" key="21">
    <source>
        <dbReference type="SAM" id="SignalP"/>
    </source>
</evidence>
<evidence type="ECO:0000256" key="6">
    <source>
        <dbReference type="ARBA" id="ARBA00022679"/>
    </source>
</evidence>
<comment type="similarity">
    <text evidence="2">Belongs to the protein kinase superfamily. Ser/Thr protein kinase family.</text>
</comment>
<organism evidence="23 24">
    <name type="scientific">Linum tenue</name>
    <dbReference type="NCBI Taxonomy" id="586396"/>
    <lineage>
        <taxon>Eukaryota</taxon>
        <taxon>Viridiplantae</taxon>
        <taxon>Streptophyta</taxon>
        <taxon>Embryophyta</taxon>
        <taxon>Tracheophyta</taxon>
        <taxon>Spermatophyta</taxon>
        <taxon>Magnoliopsida</taxon>
        <taxon>eudicotyledons</taxon>
        <taxon>Gunneridae</taxon>
        <taxon>Pentapetalae</taxon>
        <taxon>rosids</taxon>
        <taxon>fabids</taxon>
        <taxon>Malpighiales</taxon>
        <taxon>Linaceae</taxon>
        <taxon>Linum</taxon>
    </lineage>
</organism>
<keyword evidence="8 21" id="KW-0732">Signal</keyword>
<feature type="compositionally biased region" description="Polar residues" evidence="19">
    <location>
        <begin position="303"/>
        <end position="316"/>
    </location>
</feature>
<keyword evidence="16" id="KW-0325">Glycoprotein</keyword>
<dbReference type="PROSITE" id="PS50011">
    <property type="entry name" value="PROTEIN_KINASE_DOM"/>
    <property type="match status" value="1"/>
</dbReference>
<evidence type="ECO:0000256" key="5">
    <source>
        <dbReference type="ARBA" id="ARBA00022614"/>
    </source>
</evidence>
<keyword evidence="5" id="KW-0433">Leucine-rich repeat</keyword>
<dbReference type="InterPro" id="IPR001245">
    <property type="entry name" value="Ser-Thr/Tyr_kinase_cat_dom"/>
</dbReference>
<sequence>MGAHVAGHARDIKTTAFLFLLSLATTFLATAASPQSDALLKFKAGLGDNDALGTWDPAVDPCNNDRSNWAGVLCSAGAVWGLQLEHMQLSGVVDVDALAAINNIRTLSLMDNRLDGPLPEVKKLGKLKTLFLSNNYFSGEIPAGAFDGMGSLKTLHLANNDFTGRIPASIAVLPKLTMVRLDGNQFEGRIPDFQQKFLRAVNVANNELEGPIPKSLSHMNPNSFSGNKGLCGAPLQPCAAPPPSLPPPPPPFSFLPAAEAKLTNLTLEIIIGLLILVIILIATILCLILLHHRRRRRTHHSDNPLTRNPSSVTATKVTLTTPPAVRFVQREASHLSTASAKRAEQQANNNNSNRLLFLRDDVERFDLQDLLRASAEVLGSGTFGASYKAGVVGQAMVVKRYRHMNNVGREEFHEHMRRVGRLKHPNLLPVEAYYYRKEEKLLVSKFVEHGSLASHLHGKHSSGQGLDWPTRVKIIRGIAKGLAYLYEELPLTLPHGHLKSSNVLLSDAFEPMLTDYALRPVVNADHAHKLMIAYKSPEYAQHGKTSNRTDVWSLGIVVLEILTGKYPENYLTQGYDGKADLGTWVNDMVKEKKTGEVFDRDMAGTNKDSKSQMIHLLQLALSCCEEDLERRVGVKEAVERIEQYVDGGV</sequence>
<evidence type="ECO:0000256" key="12">
    <source>
        <dbReference type="ARBA" id="ARBA00022840"/>
    </source>
</evidence>
<dbReference type="PANTHER" id="PTHR48007">
    <property type="entry name" value="LEUCINE-RICH REPEAT RECEPTOR-LIKE PROTEIN KINASE PXC1"/>
    <property type="match status" value="1"/>
</dbReference>
<keyword evidence="6" id="KW-0808">Transferase</keyword>
<evidence type="ECO:0000256" key="14">
    <source>
        <dbReference type="ARBA" id="ARBA00023136"/>
    </source>
</evidence>
<dbReference type="GO" id="GO:0016020">
    <property type="term" value="C:membrane"/>
    <property type="evidence" value="ECO:0007669"/>
    <property type="project" value="UniProtKB-SubCell"/>
</dbReference>
<keyword evidence="15" id="KW-0675">Receptor</keyword>
<evidence type="ECO:0000256" key="3">
    <source>
        <dbReference type="ARBA" id="ARBA00012513"/>
    </source>
</evidence>
<dbReference type="InterPro" id="IPR013210">
    <property type="entry name" value="LRR_N_plant-typ"/>
</dbReference>
<keyword evidence="13 20" id="KW-1133">Transmembrane helix</keyword>
<reference evidence="23" key="1">
    <citation type="submission" date="2022-08" db="EMBL/GenBank/DDBJ databases">
        <authorList>
            <person name="Gutierrez-Valencia J."/>
        </authorList>
    </citation>
    <scope>NUCLEOTIDE SEQUENCE</scope>
</reference>
<keyword evidence="14 20" id="KW-0472">Membrane</keyword>
<evidence type="ECO:0000313" key="23">
    <source>
        <dbReference type="EMBL" id="CAI0409990.1"/>
    </source>
</evidence>
<dbReference type="FunFam" id="3.30.200.20:FF:000307">
    <property type="entry name" value="pollen receptor-like kinase 1"/>
    <property type="match status" value="1"/>
</dbReference>
<proteinExistence type="inferred from homology"/>
<dbReference type="SUPFAM" id="SSF52058">
    <property type="entry name" value="L domain-like"/>
    <property type="match status" value="1"/>
</dbReference>
<evidence type="ECO:0000256" key="18">
    <source>
        <dbReference type="ARBA" id="ARBA00048679"/>
    </source>
</evidence>
<keyword evidence="11" id="KW-0418">Kinase</keyword>
<accession>A0AAV0JKT2</accession>
<dbReference type="InterPro" id="IPR046959">
    <property type="entry name" value="PRK1-6/SRF4-like"/>
</dbReference>
<evidence type="ECO:0000256" key="8">
    <source>
        <dbReference type="ARBA" id="ARBA00022729"/>
    </source>
</evidence>
<evidence type="ECO:0000256" key="17">
    <source>
        <dbReference type="ARBA" id="ARBA00047899"/>
    </source>
</evidence>
<dbReference type="Pfam" id="PF08263">
    <property type="entry name" value="LRRNT_2"/>
    <property type="match status" value="1"/>
</dbReference>
<dbReference type="InterPro" id="IPR011009">
    <property type="entry name" value="Kinase-like_dom_sf"/>
</dbReference>
<dbReference type="Gene3D" id="3.80.10.10">
    <property type="entry name" value="Ribonuclease Inhibitor"/>
    <property type="match status" value="2"/>
</dbReference>
<dbReference type="InterPro" id="IPR001611">
    <property type="entry name" value="Leu-rich_rpt"/>
</dbReference>
<evidence type="ECO:0000256" key="16">
    <source>
        <dbReference type="ARBA" id="ARBA00023180"/>
    </source>
</evidence>
<dbReference type="EC" id="2.7.11.1" evidence="3"/>
<dbReference type="EMBL" id="CAMGYJ010000005">
    <property type="protein sequence ID" value="CAI0409990.1"/>
    <property type="molecule type" value="Genomic_DNA"/>
</dbReference>
<feature type="region of interest" description="Disordered" evidence="19">
    <location>
        <begin position="297"/>
        <end position="316"/>
    </location>
</feature>
<dbReference type="InterPro" id="IPR032675">
    <property type="entry name" value="LRR_dom_sf"/>
</dbReference>
<keyword evidence="12" id="KW-0067">ATP-binding</keyword>
<evidence type="ECO:0000256" key="2">
    <source>
        <dbReference type="ARBA" id="ARBA00008684"/>
    </source>
</evidence>
<dbReference type="FunFam" id="3.80.10.10:FF:000041">
    <property type="entry name" value="LRR receptor-like serine/threonine-protein kinase ERECTA"/>
    <property type="match status" value="1"/>
</dbReference>
<evidence type="ECO:0000256" key="10">
    <source>
        <dbReference type="ARBA" id="ARBA00022741"/>
    </source>
</evidence>
<dbReference type="SUPFAM" id="SSF56112">
    <property type="entry name" value="Protein kinase-like (PK-like)"/>
    <property type="match status" value="1"/>
</dbReference>
<dbReference type="GO" id="GO:0005524">
    <property type="term" value="F:ATP binding"/>
    <property type="evidence" value="ECO:0007669"/>
    <property type="project" value="UniProtKB-KW"/>
</dbReference>
<feature type="transmembrane region" description="Helical" evidence="20">
    <location>
        <begin position="269"/>
        <end position="290"/>
    </location>
</feature>
<comment type="catalytic activity">
    <reaction evidence="17">
        <text>L-threonyl-[protein] + ATP = O-phospho-L-threonyl-[protein] + ADP + H(+)</text>
        <dbReference type="Rhea" id="RHEA:46608"/>
        <dbReference type="Rhea" id="RHEA-COMP:11060"/>
        <dbReference type="Rhea" id="RHEA-COMP:11605"/>
        <dbReference type="ChEBI" id="CHEBI:15378"/>
        <dbReference type="ChEBI" id="CHEBI:30013"/>
        <dbReference type="ChEBI" id="CHEBI:30616"/>
        <dbReference type="ChEBI" id="CHEBI:61977"/>
        <dbReference type="ChEBI" id="CHEBI:456216"/>
        <dbReference type="EC" id="2.7.11.1"/>
    </reaction>
</comment>
<feature type="chain" id="PRO_5043773778" description="non-specific serine/threonine protein kinase" evidence="21">
    <location>
        <begin position="32"/>
        <end position="649"/>
    </location>
</feature>
<dbReference type="AlphaFoldDB" id="A0AAV0JKT2"/>
<keyword evidence="4" id="KW-0597">Phosphoprotein</keyword>
<keyword evidence="24" id="KW-1185">Reference proteome</keyword>
<protein>
    <recommendedName>
        <fullName evidence="3">non-specific serine/threonine protein kinase</fullName>
        <ecNumber evidence="3">2.7.11.1</ecNumber>
    </recommendedName>
</protein>
<evidence type="ECO:0000256" key="9">
    <source>
        <dbReference type="ARBA" id="ARBA00022737"/>
    </source>
</evidence>
<evidence type="ECO:0000259" key="22">
    <source>
        <dbReference type="PROSITE" id="PS50011"/>
    </source>
</evidence>
<evidence type="ECO:0000256" key="15">
    <source>
        <dbReference type="ARBA" id="ARBA00023170"/>
    </source>
</evidence>
<evidence type="ECO:0000256" key="11">
    <source>
        <dbReference type="ARBA" id="ARBA00022777"/>
    </source>
</evidence>
<dbReference type="Gene3D" id="1.10.510.10">
    <property type="entry name" value="Transferase(Phosphotransferase) domain 1"/>
    <property type="match status" value="1"/>
</dbReference>
<comment type="subcellular location">
    <subcellularLocation>
        <location evidence="1">Membrane</location>
        <topology evidence="1">Single-pass membrane protein</topology>
    </subcellularLocation>
</comment>
<evidence type="ECO:0000313" key="24">
    <source>
        <dbReference type="Proteomes" id="UP001154282"/>
    </source>
</evidence>
<dbReference type="Gene3D" id="3.30.200.20">
    <property type="entry name" value="Phosphorylase Kinase, domain 1"/>
    <property type="match status" value="1"/>
</dbReference>
<evidence type="ECO:0000256" key="7">
    <source>
        <dbReference type="ARBA" id="ARBA00022692"/>
    </source>
</evidence>
<dbReference type="Proteomes" id="UP001154282">
    <property type="component" value="Unassembled WGS sequence"/>
</dbReference>
<comment type="caution">
    <text evidence="23">The sequence shown here is derived from an EMBL/GenBank/DDBJ whole genome shotgun (WGS) entry which is preliminary data.</text>
</comment>
<gene>
    <name evidence="23" type="ORF">LITE_LOCUS14575</name>
</gene>
<dbReference type="Pfam" id="PF07714">
    <property type="entry name" value="PK_Tyr_Ser-Thr"/>
    <property type="match status" value="1"/>
</dbReference>
<evidence type="ECO:0000256" key="13">
    <source>
        <dbReference type="ARBA" id="ARBA00022989"/>
    </source>
</evidence>
<evidence type="ECO:0000256" key="4">
    <source>
        <dbReference type="ARBA" id="ARBA00022553"/>
    </source>
</evidence>
<dbReference type="Pfam" id="PF13855">
    <property type="entry name" value="LRR_8"/>
    <property type="match status" value="1"/>
</dbReference>